<evidence type="ECO:0000313" key="2">
    <source>
        <dbReference type="Proteomes" id="UP000006729"/>
    </source>
</evidence>
<dbReference type="Proteomes" id="UP000006729">
    <property type="component" value="Chromosome 17"/>
</dbReference>
<protein>
    <submittedName>
        <fullName evidence="1">Uncharacterized protein</fullName>
    </submittedName>
</protein>
<dbReference type="EMBL" id="CM009306">
    <property type="protein sequence ID" value="KAI9379189.1"/>
    <property type="molecule type" value="Genomic_DNA"/>
</dbReference>
<sequence>MFLYNNNALFVVANKGFDSRTQQEMSSLSSDWSCGLDSLFLSQIEIAYSGIVEHCLILGMDEDCTFRIV</sequence>
<evidence type="ECO:0000313" key="1">
    <source>
        <dbReference type="EMBL" id="KAI9379189.1"/>
    </source>
</evidence>
<comment type="caution">
    <text evidence="1">The sequence shown here is derived from an EMBL/GenBank/DDBJ whole genome shotgun (WGS) entry which is preliminary data.</text>
</comment>
<keyword evidence="2" id="KW-1185">Reference proteome</keyword>
<name>A0ACC0RQ40_POPTR</name>
<accession>A0ACC0RQ40</accession>
<proteinExistence type="predicted"/>
<organism evidence="1 2">
    <name type="scientific">Populus trichocarpa</name>
    <name type="common">Western balsam poplar</name>
    <name type="synonym">Populus balsamifera subsp. trichocarpa</name>
    <dbReference type="NCBI Taxonomy" id="3694"/>
    <lineage>
        <taxon>Eukaryota</taxon>
        <taxon>Viridiplantae</taxon>
        <taxon>Streptophyta</taxon>
        <taxon>Embryophyta</taxon>
        <taxon>Tracheophyta</taxon>
        <taxon>Spermatophyta</taxon>
        <taxon>Magnoliopsida</taxon>
        <taxon>eudicotyledons</taxon>
        <taxon>Gunneridae</taxon>
        <taxon>Pentapetalae</taxon>
        <taxon>rosids</taxon>
        <taxon>fabids</taxon>
        <taxon>Malpighiales</taxon>
        <taxon>Salicaceae</taxon>
        <taxon>Saliceae</taxon>
        <taxon>Populus</taxon>
    </lineage>
</organism>
<reference evidence="1 2" key="1">
    <citation type="journal article" date="2006" name="Science">
        <title>The genome of black cottonwood, Populus trichocarpa (Torr. &amp; Gray).</title>
        <authorList>
            <person name="Tuskan G.A."/>
            <person name="Difazio S."/>
            <person name="Jansson S."/>
            <person name="Bohlmann J."/>
            <person name="Grigoriev I."/>
            <person name="Hellsten U."/>
            <person name="Putnam N."/>
            <person name="Ralph S."/>
            <person name="Rombauts S."/>
            <person name="Salamov A."/>
            <person name="Schein J."/>
            <person name="Sterck L."/>
            <person name="Aerts A."/>
            <person name="Bhalerao R.R."/>
            <person name="Bhalerao R.P."/>
            <person name="Blaudez D."/>
            <person name="Boerjan W."/>
            <person name="Brun A."/>
            <person name="Brunner A."/>
            <person name="Busov V."/>
            <person name="Campbell M."/>
            <person name="Carlson J."/>
            <person name="Chalot M."/>
            <person name="Chapman J."/>
            <person name="Chen G.L."/>
            <person name="Cooper D."/>
            <person name="Coutinho P.M."/>
            <person name="Couturier J."/>
            <person name="Covert S."/>
            <person name="Cronk Q."/>
            <person name="Cunningham R."/>
            <person name="Davis J."/>
            <person name="Degroeve S."/>
            <person name="Dejardin A."/>
            <person name="Depamphilis C."/>
            <person name="Detter J."/>
            <person name="Dirks B."/>
            <person name="Dubchak I."/>
            <person name="Duplessis S."/>
            <person name="Ehlting J."/>
            <person name="Ellis B."/>
            <person name="Gendler K."/>
            <person name="Goodstein D."/>
            <person name="Gribskov M."/>
            <person name="Grimwood J."/>
            <person name="Groover A."/>
            <person name="Gunter L."/>
            <person name="Hamberger B."/>
            <person name="Heinze B."/>
            <person name="Helariutta Y."/>
            <person name="Henrissat B."/>
            <person name="Holligan D."/>
            <person name="Holt R."/>
            <person name="Huang W."/>
            <person name="Islam-Faridi N."/>
            <person name="Jones S."/>
            <person name="Jones-Rhoades M."/>
            <person name="Jorgensen R."/>
            <person name="Joshi C."/>
            <person name="Kangasjarvi J."/>
            <person name="Karlsson J."/>
            <person name="Kelleher C."/>
            <person name="Kirkpatrick R."/>
            <person name="Kirst M."/>
            <person name="Kohler A."/>
            <person name="Kalluri U."/>
            <person name="Larimer F."/>
            <person name="Leebens-Mack J."/>
            <person name="Leple J.C."/>
            <person name="Locascio P."/>
            <person name="Lou Y."/>
            <person name="Lucas S."/>
            <person name="Martin F."/>
            <person name="Montanini B."/>
            <person name="Napoli C."/>
            <person name="Nelson D.R."/>
            <person name="Nelson C."/>
            <person name="Nieminen K."/>
            <person name="Nilsson O."/>
            <person name="Pereda V."/>
            <person name="Peter G."/>
            <person name="Philippe R."/>
            <person name="Pilate G."/>
            <person name="Poliakov A."/>
            <person name="Razumovskaya J."/>
            <person name="Richardson P."/>
            <person name="Rinaldi C."/>
            <person name="Ritland K."/>
            <person name="Rouze P."/>
            <person name="Ryaboy D."/>
            <person name="Schmutz J."/>
            <person name="Schrader J."/>
            <person name="Segerman B."/>
            <person name="Shin H."/>
            <person name="Siddiqui A."/>
            <person name="Sterky F."/>
            <person name="Terry A."/>
            <person name="Tsai C.J."/>
            <person name="Uberbacher E."/>
            <person name="Unneberg P."/>
            <person name="Vahala J."/>
            <person name="Wall K."/>
            <person name="Wessler S."/>
            <person name="Yang G."/>
            <person name="Yin T."/>
            <person name="Douglas C."/>
            <person name="Marra M."/>
            <person name="Sandberg G."/>
            <person name="Van de Peer Y."/>
            <person name="Rokhsar D."/>
        </authorList>
    </citation>
    <scope>NUCLEOTIDE SEQUENCE [LARGE SCALE GENOMIC DNA]</scope>
    <source>
        <strain evidence="2">cv. Nisqually</strain>
    </source>
</reference>
<gene>
    <name evidence="1" type="ORF">POPTR_017G058800v4</name>
</gene>